<reference evidence="1 2" key="1">
    <citation type="submission" date="2016-11" db="EMBL/GenBank/DDBJ databases">
        <authorList>
            <person name="Jaros S."/>
            <person name="Januszkiewicz K."/>
            <person name="Wedrychowicz H."/>
        </authorList>
    </citation>
    <scope>NUCLEOTIDE SEQUENCE [LARGE SCALE GENOMIC DNA]</scope>
    <source>
        <strain evidence="1 2">DSM 16917</strain>
    </source>
</reference>
<dbReference type="STRING" id="299255.SAMN02745129_3150"/>
<dbReference type="RefSeq" id="WP_073325912.1">
    <property type="nucleotide sequence ID" value="NZ_FQXG01000005.1"/>
</dbReference>
<dbReference type="Proteomes" id="UP000184268">
    <property type="component" value="Unassembled WGS sequence"/>
</dbReference>
<protein>
    <submittedName>
        <fullName evidence="1">Uncharacterized protein</fullName>
    </submittedName>
</protein>
<organism evidence="1 2">
    <name type="scientific">Ferrimonas marina</name>
    <dbReference type="NCBI Taxonomy" id="299255"/>
    <lineage>
        <taxon>Bacteria</taxon>
        <taxon>Pseudomonadati</taxon>
        <taxon>Pseudomonadota</taxon>
        <taxon>Gammaproteobacteria</taxon>
        <taxon>Alteromonadales</taxon>
        <taxon>Ferrimonadaceae</taxon>
        <taxon>Ferrimonas</taxon>
    </lineage>
</organism>
<name>A0A1M5X3D9_9GAMM</name>
<dbReference type="EMBL" id="FQXG01000005">
    <property type="protein sequence ID" value="SHH93713.1"/>
    <property type="molecule type" value="Genomic_DNA"/>
</dbReference>
<dbReference type="AlphaFoldDB" id="A0A1M5X3D9"/>
<sequence length="166" mass="18773">MTDRLKLALLVLVVLLIAAAHWLRPGPGYLRLNCHNTLYDASSEASGPEGFYLADYVFFGKSGRIYYRYFSVEGEPIATLMLSGKRVNRDPDNLVMDMDQFEPVMHQQDAQLPAHYHQLANAIASNVDRDGIHRVQMQVIERHDDDNAIVVRFEPSQMVCSCVYAG</sequence>
<evidence type="ECO:0000313" key="2">
    <source>
        <dbReference type="Proteomes" id="UP000184268"/>
    </source>
</evidence>
<proteinExistence type="predicted"/>
<keyword evidence="2" id="KW-1185">Reference proteome</keyword>
<accession>A0A1M5X3D9</accession>
<gene>
    <name evidence="1" type="ORF">SAMN02745129_3150</name>
</gene>
<evidence type="ECO:0000313" key="1">
    <source>
        <dbReference type="EMBL" id="SHH93713.1"/>
    </source>
</evidence>
<dbReference type="OrthoDB" id="6398666at2"/>